<comment type="subcellular location">
    <subcellularLocation>
        <location evidence="1">Cell membrane</location>
        <topology evidence="1">Multi-pass membrane protein</topology>
    </subcellularLocation>
</comment>
<dbReference type="EMBL" id="QKTW01000015">
    <property type="protein sequence ID" value="PZF73212.1"/>
    <property type="molecule type" value="Genomic_DNA"/>
</dbReference>
<feature type="transmembrane region" description="Helical" evidence="6">
    <location>
        <begin position="264"/>
        <end position="289"/>
    </location>
</feature>
<feature type="transmembrane region" description="Helical" evidence="6">
    <location>
        <begin position="160"/>
        <end position="177"/>
    </location>
</feature>
<dbReference type="AlphaFoldDB" id="A0A2W2AI18"/>
<reference evidence="7 8" key="1">
    <citation type="submission" date="2018-06" db="EMBL/GenBank/DDBJ databases">
        <title>Mucibacter soli gen. nov., sp. nov., a new member of the family Chitinophagaceae producing mucin.</title>
        <authorList>
            <person name="Kim M.-K."/>
            <person name="Park S."/>
            <person name="Kim T.-S."/>
            <person name="Joung Y."/>
            <person name="Han J.-H."/>
            <person name="Kim S.B."/>
        </authorList>
    </citation>
    <scope>NUCLEOTIDE SEQUENCE [LARGE SCALE GENOMIC DNA]</scope>
    <source>
        <strain evidence="7 8">R1-15</strain>
    </source>
</reference>
<dbReference type="PANTHER" id="PTHR30250:SF11">
    <property type="entry name" value="O-ANTIGEN TRANSPORTER-RELATED"/>
    <property type="match status" value="1"/>
</dbReference>
<evidence type="ECO:0000313" key="7">
    <source>
        <dbReference type="EMBL" id="PZF73212.1"/>
    </source>
</evidence>
<feature type="transmembrane region" description="Helical" evidence="6">
    <location>
        <begin position="436"/>
        <end position="456"/>
    </location>
</feature>
<dbReference type="OrthoDB" id="88014at2"/>
<feature type="transmembrane region" description="Helical" evidence="6">
    <location>
        <begin position="225"/>
        <end position="244"/>
    </location>
</feature>
<evidence type="ECO:0000256" key="5">
    <source>
        <dbReference type="ARBA" id="ARBA00023136"/>
    </source>
</evidence>
<feature type="transmembrane region" description="Helical" evidence="6">
    <location>
        <begin position="86"/>
        <end position="104"/>
    </location>
</feature>
<feature type="transmembrane region" description="Helical" evidence="6">
    <location>
        <begin position="124"/>
        <end position="148"/>
    </location>
</feature>
<dbReference type="GO" id="GO:0005886">
    <property type="term" value="C:plasma membrane"/>
    <property type="evidence" value="ECO:0007669"/>
    <property type="project" value="UniProtKB-SubCell"/>
</dbReference>
<feature type="transmembrane region" description="Helical" evidence="6">
    <location>
        <begin position="12"/>
        <end position="33"/>
    </location>
</feature>
<organism evidence="7 8">
    <name type="scientific">Taibaiella soli</name>
    <dbReference type="NCBI Taxonomy" id="1649169"/>
    <lineage>
        <taxon>Bacteria</taxon>
        <taxon>Pseudomonadati</taxon>
        <taxon>Bacteroidota</taxon>
        <taxon>Chitinophagia</taxon>
        <taxon>Chitinophagales</taxon>
        <taxon>Chitinophagaceae</taxon>
        <taxon>Taibaiella</taxon>
    </lineage>
</organism>
<dbReference type="PANTHER" id="PTHR30250">
    <property type="entry name" value="PST FAMILY PREDICTED COLANIC ACID TRANSPORTER"/>
    <property type="match status" value="1"/>
</dbReference>
<feature type="transmembrane region" description="Helical" evidence="6">
    <location>
        <begin position="462"/>
        <end position="480"/>
    </location>
</feature>
<evidence type="ECO:0000313" key="8">
    <source>
        <dbReference type="Proteomes" id="UP000248745"/>
    </source>
</evidence>
<evidence type="ECO:0000256" key="2">
    <source>
        <dbReference type="ARBA" id="ARBA00022475"/>
    </source>
</evidence>
<feature type="transmembrane region" description="Helical" evidence="6">
    <location>
        <begin position="377"/>
        <end position="395"/>
    </location>
</feature>
<feature type="transmembrane region" description="Helical" evidence="6">
    <location>
        <begin position="45"/>
        <end position="65"/>
    </location>
</feature>
<dbReference type="RefSeq" id="WP_110998789.1">
    <property type="nucleotide sequence ID" value="NZ_QKTW01000015.1"/>
</dbReference>
<feature type="transmembrane region" description="Helical" evidence="6">
    <location>
        <begin position="339"/>
        <end position="356"/>
    </location>
</feature>
<keyword evidence="8" id="KW-1185">Reference proteome</keyword>
<comment type="caution">
    <text evidence="7">The sequence shown here is derived from an EMBL/GenBank/DDBJ whole genome shotgun (WGS) entry which is preliminary data.</text>
</comment>
<protein>
    <submittedName>
        <fullName evidence="7">Uncharacterized protein</fullName>
    </submittedName>
</protein>
<feature type="transmembrane region" description="Helical" evidence="6">
    <location>
        <begin position="310"/>
        <end position="327"/>
    </location>
</feature>
<dbReference type="Proteomes" id="UP000248745">
    <property type="component" value="Unassembled WGS sequence"/>
</dbReference>
<dbReference type="InterPro" id="IPR050833">
    <property type="entry name" value="Poly_Biosynth_Transport"/>
</dbReference>
<proteinExistence type="predicted"/>
<evidence type="ECO:0000256" key="6">
    <source>
        <dbReference type="SAM" id="Phobius"/>
    </source>
</evidence>
<keyword evidence="2" id="KW-1003">Cell membrane</keyword>
<accession>A0A2W2AI18</accession>
<evidence type="ECO:0000256" key="3">
    <source>
        <dbReference type="ARBA" id="ARBA00022692"/>
    </source>
</evidence>
<feature type="transmembrane region" description="Helical" evidence="6">
    <location>
        <begin position="183"/>
        <end position="204"/>
    </location>
</feature>
<keyword evidence="5 6" id="KW-0472">Membrane</keyword>
<evidence type="ECO:0000256" key="4">
    <source>
        <dbReference type="ARBA" id="ARBA00022989"/>
    </source>
</evidence>
<keyword evidence="3 6" id="KW-0812">Transmembrane</keyword>
<name>A0A2W2AI18_9BACT</name>
<feature type="transmembrane region" description="Helical" evidence="6">
    <location>
        <begin position="401"/>
        <end position="424"/>
    </location>
</feature>
<keyword evidence="4 6" id="KW-1133">Transmembrane helix</keyword>
<gene>
    <name evidence="7" type="ORF">DN068_10100</name>
</gene>
<sequence length="500" mass="56798">MGIVFRQSIKTTIVTFVGALLGALTIFFSTYIFKDDLQKLGFTRTFINIAAIVQFVILGGVGPLIQTYTQRYPEKGDLRRKTLITVCSMVPLLALFLFYIPYHFLKTEITHFYQQEDQPYITRYYYLMVPLVLAWAFMTLYESYLVAMHKVAAASLMREVILRLLNLIVLFLFYLKLFSFDTFVLLSIGIYFIPSLILLVVSVRTKGFGYSFQFNSFTKADYKELAHFAWYHLLMGVPFFVMGFSDSLMLAMLDKSGMASVPIYTNAVFITTIMTIPYRAMSVAAFPTLNQAYIENDSAKVNDLFHRSGINILIVAVAMFLIIGGNLPNAVAILPAGKGYEAITPLVLILMIGRLIDMGTGLNNELISISKLYKFNFRISVLLVVLMLSLNWLWIPKYSFYGAAWASTIALAIFNIAKVIFLWVKMKLHPFTNRSWLVLLAGAVTAIAAFGIPHFRNIWADIFVRTTVVIIIYTALLIYFKPSPDLSNYLGSIRKNKRLF</sequence>
<evidence type="ECO:0000256" key="1">
    <source>
        <dbReference type="ARBA" id="ARBA00004651"/>
    </source>
</evidence>